<comment type="subcellular location">
    <subcellularLocation>
        <location evidence="1 5">Nucleus</location>
    </subcellularLocation>
</comment>
<keyword evidence="8" id="KW-1185">Reference proteome</keyword>
<feature type="compositionally biased region" description="Basic residues" evidence="6">
    <location>
        <begin position="364"/>
        <end position="383"/>
    </location>
</feature>
<evidence type="ECO:0000256" key="2">
    <source>
        <dbReference type="ARBA" id="ARBA00010077"/>
    </source>
</evidence>
<feature type="region of interest" description="Disordered" evidence="6">
    <location>
        <begin position="162"/>
        <end position="224"/>
    </location>
</feature>
<comment type="function">
    <text evidence="5">Involved in ribosomal large subunit assembly.</text>
</comment>
<dbReference type="Pfam" id="PF04939">
    <property type="entry name" value="RRS1"/>
    <property type="match status" value="1"/>
</dbReference>
<dbReference type="GO" id="GO:0042254">
    <property type="term" value="P:ribosome biogenesis"/>
    <property type="evidence" value="ECO:0007669"/>
    <property type="project" value="UniProtKB-KW"/>
</dbReference>
<dbReference type="KEGG" id="ehx:EMIHUDRAFT_364204"/>
<feature type="region of interest" description="Disordered" evidence="6">
    <location>
        <begin position="329"/>
        <end position="383"/>
    </location>
</feature>
<evidence type="ECO:0000256" key="1">
    <source>
        <dbReference type="ARBA" id="ARBA00004123"/>
    </source>
</evidence>
<reference evidence="7" key="2">
    <citation type="submission" date="2024-10" db="UniProtKB">
        <authorList>
            <consortium name="EnsemblProtists"/>
        </authorList>
    </citation>
    <scope>IDENTIFICATION</scope>
</reference>
<evidence type="ECO:0000256" key="4">
    <source>
        <dbReference type="ARBA" id="ARBA00023242"/>
    </source>
</evidence>
<comment type="similarity">
    <text evidence="2 5">Belongs to the RRS1 family.</text>
</comment>
<keyword evidence="3 5" id="KW-0690">Ribosome biogenesis</keyword>
<dbReference type="STRING" id="2903.R1DBR8"/>
<dbReference type="InterPro" id="IPR007023">
    <property type="entry name" value="Ribosom_reg"/>
</dbReference>
<dbReference type="AlphaFoldDB" id="A0A0D3KAS8"/>
<evidence type="ECO:0000256" key="6">
    <source>
        <dbReference type="SAM" id="MobiDB-lite"/>
    </source>
</evidence>
<evidence type="ECO:0000313" key="7">
    <source>
        <dbReference type="EnsemblProtists" id="EOD32863"/>
    </source>
</evidence>
<dbReference type="OMA" id="ACDKNRI"/>
<protein>
    <recommendedName>
        <fullName evidence="5">Ribosome biogenesis regulatory protein</fullName>
    </recommendedName>
</protein>
<sequence>MATAGSSSDGRLDVAQLLAQRAASSGRPSIEVEKEDDLEYDLAHLAAFDPAPLSAEALSADAEAHLLETARDNAQLMANRLYAILASQESKAVIRLPPPTTQLPREKPLPKPRPQTRWEKFAAEKGIVKKKRSKMVWDEAAGQWAPRYGFGRANKQDDPLKTWLVPAKPGEDGSTDPFEAAAGKRGEARAKQKRQEERNRLEAAHAAGLTSRGKGAAAGAGGSLGSSVIARDLGAASEKKEYLSRAIRTTQVSTASAGRFDRQLEHEPSKERGKRKQYASATSRADTAADAARTAAVAGKLFPEDAARTTVRAKAIDSGKAAKIARLEAEGNNRKAKVSGSGGSKLAKKAKPAPGGGGIGKGKATAKVKSKAAAKASKGGKRK</sequence>
<proteinExistence type="inferred from homology"/>
<name>A0A0D3KAS8_EMIH1</name>
<dbReference type="Proteomes" id="UP000013827">
    <property type="component" value="Unassembled WGS sequence"/>
</dbReference>
<dbReference type="GO" id="GO:0005634">
    <property type="term" value="C:nucleus"/>
    <property type="evidence" value="ECO:0007669"/>
    <property type="project" value="UniProtKB-SubCell"/>
</dbReference>
<organism evidence="7 8">
    <name type="scientific">Emiliania huxleyi (strain CCMP1516)</name>
    <dbReference type="NCBI Taxonomy" id="280463"/>
    <lineage>
        <taxon>Eukaryota</taxon>
        <taxon>Haptista</taxon>
        <taxon>Haptophyta</taxon>
        <taxon>Prymnesiophyceae</taxon>
        <taxon>Isochrysidales</taxon>
        <taxon>Noelaerhabdaceae</taxon>
        <taxon>Emiliania</taxon>
    </lineage>
</organism>
<feature type="compositionally biased region" description="Basic and acidic residues" evidence="6">
    <location>
        <begin position="182"/>
        <end position="203"/>
    </location>
</feature>
<dbReference type="RefSeq" id="XP_005785292.1">
    <property type="nucleotide sequence ID" value="XM_005785235.1"/>
</dbReference>
<evidence type="ECO:0000313" key="8">
    <source>
        <dbReference type="Proteomes" id="UP000013827"/>
    </source>
</evidence>
<dbReference type="eggNOG" id="KOG1765">
    <property type="taxonomic scope" value="Eukaryota"/>
</dbReference>
<dbReference type="HOGENOM" id="CLU_065163_0_0_1"/>
<feature type="region of interest" description="Disordered" evidence="6">
    <location>
        <begin position="250"/>
        <end position="290"/>
    </location>
</feature>
<accession>A0A0D3KAS8</accession>
<evidence type="ECO:0000256" key="3">
    <source>
        <dbReference type="ARBA" id="ARBA00022517"/>
    </source>
</evidence>
<reference evidence="8" key="1">
    <citation type="journal article" date="2013" name="Nature">
        <title>Pan genome of the phytoplankton Emiliania underpins its global distribution.</title>
        <authorList>
            <person name="Read B.A."/>
            <person name="Kegel J."/>
            <person name="Klute M.J."/>
            <person name="Kuo A."/>
            <person name="Lefebvre S.C."/>
            <person name="Maumus F."/>
            <person name="Mayer C."/>
            <person name="Miller J."/>
            <person name="Monier A."/>
            <person name="Salamov A."/>
            <person name="Young J."/>
            <person name="Aguilar M."/>
            <person name="Claverie J.M."/>
            <person name="Frickenhaus S."/>
            <person name="Gonzalez K."/>
            <person name="Herman E.K."/>
            <person name="Lin Y.C."/>
            <person name="Napier J."/>
            <person name="Ogata H."/>
            <person name="Sarno A.F."/>
            <person name="Shmutz J."/>
            <person name="Schroeder D."/>
            <person name="de Vargas C."/>
            <person name="Verret F."/>
            <person name="von Dassow P."/>
            <person name="Valentin K."/>
            <person name="Van de Peer Y."/>
            <person name="Wheeler G."/>
            <person name="Dacks J.B."/>
            <person name="Delwiche C.F."/>
            <person name="Dyhrman S.T."/>
            <person name="Glockner G."/>
            <person name="John U."/>
            <person name="Richards T."/>
            <person name="Worden A.Z."/>
            <person name="Zhang X."/>
            <person name="Grigoriev I.V."/>
            <person name="Allen A.E."/>
            <person name="Bidle K."/>
            <person name="Borodovsky M."/>
            <person name="Bowler C."/>
            <person name="Brownlee C."/>
            <person name="Cock J.M."/>
            <person name="Elias M."/>
            <person name="Gladyshev V.N."/>
            <person name="Groth M."/>
            <person name="Guda C."/>
            <person name="Hadaegh A."/>
            <person name="Iglesias-Rodriguez M.D."/>
            <person name="Jenkins J."/>
            <person name="Jones B.M."/>
            <person name="Lawson T."/>
            <person name="Leese F."/>
            <person name="Lindquist E."/>
            <person name="Lobanov A."/>
            <person name="Lomsadze A."/>
            <person name="Malik S.B."/>
            <person name="Marsh M.E."/>
            <person name="Mackinder L."/>
            <person name="Mock T."/>
            <person name="Mueller-Roeber B."/>
            <person name="Pagarete A."/>
            <person name="Parker M."/>
            <person name="Probert I."/>
            <person name="Quesneville H."/>
            <person name="Raines C."/>
            <person name="Rensing S.A."/>
            <person name="Riano-Pachon D.M."/>
            <person name="Richier S."/>
            <person name="Rokitta S."/>
            <person name="Shiraiwa Y."/>
            <person name="Soanes D.M."/>
            <person name="van der Giezen M."/>
            <person name="Wahlund T.M."/>
            <person name="Williams B."/>
            <person name="Wilson W."/>
            <person name="Wolfe G."/>
            <person name="Wurch L.L."/>
        </authorList>
    </citation>
    <scope>NUCLEOTIDE SEQUENCE</scope>
</reference>
<feature type="compositionally biased region" description="Basic and acidic residues" evidence="6">
    <location>
        <begin position="259"/>
        <end position="271"/>
    </location>
</feature>
<keyword evidence="4 5" id="KW-0539">Nucleus</keyword>
<feature type="compositionally biased region" description="Low complexity" evidence="6">
    <location>
        <begin position="279"/>
        <end position="290"/>
    </location>
</feature>
<dbReference type="PaxDb" id="2903-EOD32863"/>
<dbReference type="GeneID" id="17278135"/>
<evidence type="ECO:0000256" key="5">
    <source>
        <dbReference type="RuleBase" id="RU364132"/>
    </source>
</evidence>
<dbReference type="EnsemblProtists" id="EOD32863">
    <property type="protein sequence ID" value="EOD32863"/>
    <property type="gene ID" value="EMIHUDRAFT_364204"/>
</dbReference>